<dbReference type="AlphaFoldDB" id="M2V069"/>
<reference evidence="1 2" key="1">
    <citation type="journal article" date="2012" name="PLoS Pathog.">
        <title>Diverse lifestyles and strategies of plant pathogenesis encoded in the genomes of eighteen Dothideomycetes fungi.</title>
        <authorList>
            <person name="Ohm R.A."/>
            <person name="Feau N."/>
            <person name="Henrissat B."/>
            <person name="Schoch C.L."/>
            <person name="Horwitz B.A."/>
            <person name="Barry K.W."/>
            <person name="Condon B.J."/>
            <person name="Copeland A.C."/>
            <person name="Dhillon B."/>
            <person name="Glaser F."/>
            <person name="Hesse C.N."/>
            <person name="Kosti I."/>
            <person name="LaButti K."/>
            <person name="Lindquist E.A."/>
            <person name="Lucas S."/>
            <person name="Salamov A.A."/>
            <person name="Bradshaw R.E."/>
            <person name="Ciuffetti L."/>
            <person name="Hamelin R.C."/>
            <person name="Kema G.H.J."/>
            <person name="Lawrence C."/>
            <person name="Scott J.A."/>
            <person name="Spatafora J.W."/>
            <person name="Turgeon B.G."/>
            <person name="de Wit P.J.G.M."/>
            <person name="Zhong S."/>
            <person name="Goodwin S.B."/>
            <person name="Grigoriev I.V."/>
        </authorList>
    </citation>
    <scope>NUCLEOTIDE SEQUENCE [LARGE SCALE GENOMIC DNA]</scope>
    <source>
        <strain evidence="2">C5 / ATCC 48332 / race O</strain>
    </source>
</reference>
<accession>M2V069</accession>
<protein>
    <submittedName>
        <fullName evidence="1">Uncharacterized protein</fullName>
    </submittedName>
</protein>
<evidence type="ECO:0000313" key="1">
    <source>
        <dbReference type="EMBL" id="EMD93428.1"/>
    </source>
</evidence>
<proteinExistence type="predicted"/>
<dbReference type="HOGENOM" id="CLU_2812154_0_0_1"/>
<evidence type="ECO:0000313" key="2">
    <source>
        <dbReference type="Proteomes" id="UP000016936"/>
    </source>
</evidence>
<dbReference type="Proteomes" id="UP000016936">
    <property type="component" value="Unassembled WGS sequence"/>
</dbReference>
<organism evidence="1 2">
    <name type="scientific">Cochliobolus heterostrophus (strain C5 / ATCC 48332 / race O)</name>
    <name type="common">Southern corn leaf blight fungus</name>
    <name type="synonym">Bipolaris maydis</name>
    <dbReference type="NCBI Taxonomy" id="701091"/>
    <lineage>
        <taxon>Eukaryota</taxon>
        <taxon>Fungi</taxon>
        <taxon>Dikarya</taxon>
        <taxon>Ascomycota</taxon>
        <taxon>Pezizomycotina</taxon>
        <taxon>Dothideomycetes</taxon>
        <taxon>Pleosporomycetidae</taxon>
        <taxon>Pleosporales</taxon>
        <taxon>Pleosporineae</taxon>
        <taxon>Pleosporaceae</taxon>
        <taxon>Bipolaris</taxon>
    </lineage>
</organism>
<sequence>MTLHAYFEHKQSFNTFKTCMKATCDTTTNTCNAKLTPPWDCLGHSLRKMRSASKSSNNENGNIATLR</sequence>
<gene>
    <name evidence="1" type="ORF">COCHEDRAFT_1020509</name>
</gene>
<name>M2V069_COCH5</name>
<keyword evidence="2" id="KW-1185">Reference proteome</keyword>
<reference evidence="2" key="2">
    <citation type="journal article" date="2013" name="PLoS Genet.">
        <title>Comparative genome structure, secondary metabolite, and effector coding capacity across Cochliobolus pathogens.</title>
        <authorList>
            <person name="Condon B.J."/>
            <person name="Leng Y."/>
            <person name="Wu D."/>
            <person name="Bushley K.E."/>
            <person name="Ohm R.A."/>
            <person name="Otillar R."/>
            <person name="Martin J."/>
            <person name="Schackwitz W."/>
            <person name="Grimwood J."/>
            <person name="MohdZainudin N."/>
            <person name="Xue C."/>
            <person name="Wang R."/>
            <person name="Manning V.A."/>
            <person name="Dhillon B."/>
            <person name="Tu Z.J."/>
            <person name="Steffenson B.J."/>
            <person name="Salamov A."/>
            <person name="Sun H."/>
            <person name="Lowry S."/>
            <person name="LaButti K."/>
            <person name="Han J."/>
            <person name="Copeland A."/>
            <person name="Lindquist E."/>
            <person name="Barry K."/>
            <person name="Schmutz J."/>
            <person name="Baker S.E."/>
            <person name="Ciuffetti L.M."/>
            <person name="Grigoriev I.V."/>
            <person name="Zhong S."/>
            <person name="Turgeon B.G."/>
        </authorList>
    </citation>
    <scope>NUCLEOTIDE SEQUENCE [LARGE SCALE GENOMIC DNA]</scope>
    <source>
        <strain evidence="2">C5 / ATCC 48332 / race O</strain>
    </source>
</reference>
<dbReference type="EMBL" id="KB445573">
    <property type="protein sequence ID" value="EMD93428.1"/>
    <property type="molecule type" value="Genomic_DNA"/>
</dbReference>